<sequence length="2682" mass="292574">MGYLYGGCFPMFRSFLRVGAWFFFFCVFSPLSGQPANVPSLNPQSYDWSLWQKQLQGSYSVANNQHSVAGWDGLVLQGFGVLQAEWEAQVQAEINAKVSSIHSQDSFQSVQDYRNYVYDALESQASSLLTQWQADAEVSIQLNRDHFLSSNFGAGQAQLASMENSFSKEFQDFLSGSPLNLGSNPLSNPFLSGSQNSLQQLEQNWSAQFQANVQNGLLNYQQALLALNQDYANLLNQVNSTEAKYQAYMQQILSYESSVKDQVKQTMDGYQQFLNGTDLFWNTANVLFDSKAGAFVSSPACPSGDVCSDFLYDVSSRQFSSSCASGDVCISLRYDSSTQQYLSAVCPSGGDCSSNPSKNFSVRTSLNADGKAFQNVINNIESAITQGLTSFGIFDATSGQLVNYPQSCVNVGSVCSQGQFDVTSSKFLSGSSCPAGHSCYSAVVDLSDPSAPTGLYVASSCPSGDPNCVVCPSTNGVPDSCRIQSFEASLVYASNAMSSFFAREQGIFNTQLNSVLYGGAGIGGSQSLGLGFDPFNHSIKPSHSSSSLYITTDDFLSAKDDLSRRTGLVGLAWEIVDFLSGKISGTDFQNWLMSAYSAGTSSVCSTTPTVSGDSYNSNDFNEGCLGQAISGIAPGVIVDAVSKQGTDLVAFNDRSYVGNSYMITEGGPNNWNMDPAYCHDWLGCFFDPAGKVPAIGGANQFFQNNPTIGSPYGNNFYNYTEDQAGVTPWGPVLSNTTMQEDSIGIFLNYHTSDLNGHGNAVTWQAALNQLNQFATNWQNNAVPAILNWSAQVSNFQFQYSTWQQTEAGLLSQAQSQYSSSLLVLQKSELSWLSQMNDLQTKVNGEFAAANSKLQNSQGQTDANLVARELFARLNFGSSGAELSSIPREFNSSENPFAGKNSVLDGIDPGHGLPNFDLLSKFSGEFGSAATGMGNLSLLSSTNNAIVNARASYMQDLAASLRSERSFTQNGEADLLKDHGKLSTKDVDGHTYLTDERGFFVSCSGGSCTSCGVDPTKCNGGAATELGAFIQSVCGEKMDSCNQYTRFKYSNVSYDKSTDSISMDESVYTGSASASSPGCNGNAMDAGSYCFGTATQHVTINAPVFSLGGGANSFGNLFDANPDHHEGDVLSSFISRSFASMSNFFANSAYSGAILSKLNALETANNYNLQAAGNSASAQAQSANFIADAIDMMVLHKGGVQDFIKKETHNLVNGMVATALANTFHLTPDEAAFAAGMYMDQQAYKKAENHLGFLNKVDSFLKSIPILGTSVDLAFRSGVGLTHADDLRAIRQWKDDRYATYGFIATEILKSENATPEQIVIVSQAVTSFFRMKDAKEELGMRGNLLSLSRMQGMFRAFDASLNGIGGELYGGLLKFGSHGLQQGHLISAREEQKFDRDLRSTIDDLKMVYDKTAIKQWQSAQLQLIREATVAYGTRQGMDPQSVQNIANAVAEMVGRQQAKAELNKLHFTEDVLTTVLPILPSSYLDRQVFKGGFSIMEAKAFRGVLLSMVDIGRSMGFFSKSQAKDFYQQTLGWSNSFTGATLEAQAHQGSMDKYWWKQQERNVVFDFLSKLLDPNGNPAEQQGVAAALKYYFDQKEAKKQARKQRLLDIQQGIEFAAAVAFTVLTEGGGSETITSVTAEVANDAKVVQAGEEIATTAETATQVAKDTSWLRTIAVSRDLFEVGGNMARLQLTNGQLIAGAVSTVGQTWIGDELGGTNGAVAGLLNGIISTVTMGSNLPMTGFVSWTPHQNKDILLGEDAQAGGWGGGFAFATDRLPLNAGLSFAPGSGVDVNVNYNFKGANGEGLGFAGVNYNANSGNASVSGGVDLFGKDPGAKHHGGLTASVSKDGSGSIGGYYNYGDGRLPPNLRGHGFTLNYSTDGRLNFSGQFKGSTVASVNYNTATGRFEKLEGNINFQNDLNLAFIQEHAIENSQKGTSVVAEMTGRLLVEMGVLSKSEFSALLRDPEGTNKINELFESRKAKLDTQEKRDLFKLQLKTAGDRLGVKIEFEPSATETWQKLTNRVLGDVLLAFGGANTGLSAVDTAENTFRTKTCFEAETGVWTPKGRRSIQSLKVGEEVYSLNEETGEIEIKKITETFVHNVMSIHKLKYENGSYLGSTWNHPFGILNPGSRTKESGVQGTIWAKVEDLKPGDRSITRRSLQNAKLKRRLANIPVIAASFGDRSWINEELSSNWKEEKEGTLQIREIQEIRKPEKVYNLEVEKNHSYFVFVGDEPVVVHNYDETTQAILKDPNLTPKEKMEKLLARESFTFEGKTWNREEITPEKKDAKGKIIQRRELGYVSEENQYGKKDTLTFRETKGGKVEAVQLQEGGNLGKYYKEIKKYNERLEQITGRDKIYGNLPTFEENPQFYRDEARVGLKKHGIEVPLTADANGNKSFKFVIPDGQGNYSSSDVPSRMIETDGGVLLIDRPNHSQLGANYQGETVENTNKNGTKIVKNKVHDGPGSIFDPKPVFDTQICNSSTLATDLQSQGFKMTPEEVKKYGRMEVMIARDLADYGKTVVRTLEDGSKIYGVKPSGLTYEERMKVLNKRGFELDSAFEINTESVAEKPDVNYFDGANDERYKARLAEYREAIVNSSKTTELYKYIISELRKGKVVNVGGTFAGLEHMFDIIGYDKYGFIIQDPFGNLNNGYYSDSDGSYVRYRYRDPRMVIQHSFTTRKKK</sequence>
<protein>
    <submittedName>
        <fullName evidence="4">TIGR04388 family protein</fullName>
    </submittedName>
</protein>
<reference evidence="4" key="1">
    <citation type="journal article" date="2019" name="PLoS Negl. Trop. Dis.">
        <title>Revisiting the worldwide diversity of Leptospira species in the environment.</title>
        <authorList>
            <person name="Vincent A.T."/>
            <person name="Schiettekatte O."/>
            <person name="Bourhy P."/>
            <person name="Veyrier F.J."/>
            <person name="Picardeau M."/>
        </authorList>
    </citation>
    <scope>NUCLEOTIDE SEQUENCE [LARGE SCALE GENOMIC DNA]</scope>
    <source>
        <strain evidence="4">SCS5</strain>
    </source>
</reference>
<dbReference type="NCBIfam" id="TIGR04388">
    <property type="entry name" value="Lepto_longest"/>
    <property type="match status" value="1"/>
</dbReference>
<evidence type="ECO:0000313" key="4">
    <source>
        <dbReference type="EMBL" id="TGK21986.1"/>
    </source>
</evidence>
<dbReference type="PROSITE" id="PS50817">
    <property type="entry name" value="INTEIN_N_TER"/>
    <property type="match status" value="1"/>
</dbReference>
<accession>A0A4R9GUT5</accession>
<gene>
    <name evidence="4" type="ORF">EHO61_01765</name>
</gene>
<dbReference type="NCBIfam" id="TIGR01443">
    <property type="entry name" value="intein_Cterm"/>
    <property type="match status" value="1"/>
</dbReference>
<dbReference type="PROSITE" id="PS50818">
    <property type="entry name" value="INTEIN_C_TER"/>
    <property type="match status" value="1"/>
</dbReference>
<dbReference type="Proteomes" id="UP000297855">
    <property type="component" value="Unassembled WGS sequence"/>
</dbReference>
<evidence type="ECO:0000256" key="1">
    <source>
        <dbReference type="SAM" id="Coils"/>
    </source>
</evidence>
<comment type="caution">
    <text evidence="4">The sequence shown here is derived from an EMBL/GenBank/DDBJ whole genome shotgun (WGS) entry which is preliminary data.</text>
</comment>
<dbReference type="InterPro" id="IPR030934">
    <property type="entry name" value="Intein_C"/>
</dbReference>
<dbReference type="CDD" id="cd00081">
    <property type="entry name" value="Hint"/>
    <property type="match status" value="1"/>
</dbReference>
<evidence type="ECO:0000259" key="2">
    <source>
        <dbReference type="SMART" id="SM00305"/>
    </source>
</evidence>
<evidence type="ECO:0000259" key="3">
    <source>
        <dbReference type="SMART" id="SM00306"/>
    </source>
</evidence>
<dbReference type="SMART" id="SM00306">
    <property type="entry name" value="HintN"/>
    <property type="match status" value="1"/>
</dbReference>
<feature type="coiled-coil region" evidence="1">
    <location>
        <begin position="217"/>
        <end position="251"/>
    </location>
</feature>
<evidence type="ECO:0000313" key="5">
    <source>
        <dbReference type="Proteomes" id="UP000297855"/>
    </source>
</evidence>
<organism evidence="4 5">
    <name type="scientific">Leptospira fluminis</name>
    <dbReference type="NCBI Taxonomy" id="2484979"/>
    <lineage>
        <taxon>Bacteria</taxon>
        <taxon>Pseudomonadati</taxon>
        <taxon>Spirochaetota</taxon>
        <taxon>Spirochaetia</taxon>
        <taxon>Leptospirales</taxon>
        <taxon>Leptospiraceae</taxon>
        <taxon>Leptospira</taxon>
    </lineage>
</organism>
<feature type="domain" description="Hint" evidence="3">
    <location>
        <begin position="2051"/>
        <end position="2158"/>
    </location>
</feature>
<feature type="domain" description="Hint" evidence="2">
    <location>
        <begin position="2198"/>
        <end position="2245"/>
    </location>
</feature>
<dbReference type="SMART" id="SM00305">
    <property type="entry name" value="HintC"/>
    <property type="match status" value="1"/>
</dbReference>
<name>A0A4R9GUT5_9LEPT</name>
<dbReference type="InterPro" id="IPR003586">
    <property type="entry name" value="Hint_dom_C"/>
</dbReference>
<dbReference type="InterPro" id="IPR030885">
    <property type="entry name" value="Lepto_longest"/>
</dbReference>
<proteinExistence type="predicted"/>
<dbReference type="InterPro" id="IPR003587">
    <property type="entry name" value="Hint_dom_N"/>
</dbReference>
<dbReference type="GO" id="GO:0016539">
    <property type="term" value="P:intein-mediated protein splicing"/>
    <property type="evidence" value="ECO:0007669"/>
    <property type="project" value="InterPro"/>
</dbReference>
<keyword evidence="5" id="KW-1185">Reference proteome</keyword>
<dbReference type="Gene3D" id="2.170.16.10">
    <property type="entry name" value="Hedgehog/Intein (Hint) domain"/>
    <property type="match status" value="1"/>
</dbReference>
<dbReference type="InterPro" id="IPR036844">
    <property type="entry name" value="Hint_dom_sf"/>
</dbReference>
<dbReference type="OrthoDB" id="309839at2"/>
<dbReference type="InterPro" id="IPR006141">
    <property type="entry name" value="Intein_N"/>
</dbReference>
<dbReference type="EMBL" id="RQEV01000002">
    <property type="protein sequence ID" value="TGK21986.1"/>
    <property type="molecule type" value="Genomic_DNA"/>
</dbReference>
<dbReference type="SUPFAM" id="SSF51294">
    <property type="entry name" value="Hedgehog/intein (Hint) domain"/>
    <property type="match status" value="1"/>
</dbReference>
<keyword evidence="1" id="KW-0175">Coiled coil</keyword>